<reference evidence="3" key="1">
    <citation type="submission" date="2025-08" db="UniProtKB">
        <authorList>
            <consortium name="RefSeq"/>
        </authorList>
    </citation>
    <scope>IDENTIFICATION</scope>
    <source>
        <tissue evidence="3">Liver</tissue>
    </source>
</reference>
<keyword evidence="2" id="KW-1185">Reference proteome</keyword>
<name>A0ABM2W2U7_MESAU</name>
<evidence type="ECO:0000313" key="2">
    <source>
        <dbReference type="Proteomes" id="UP000886700"/>
    </source>
</evidence>
<protein>
    <submittedName>
        <fullName evidence="3">Collagen alpha-1(I) chain-like</fullName>
    </submittedName>
</protein>
<feature type="compositionally biased region" description="Basic residues" evidence="1">
    <location>
        <begin position="20"/>
        <end position="32"/>
    </location>
</feature>
<dbReference type="Proteomes" id="UP000886700">
    <property type="component" value="Unplaced"/>
</dbReference>
<feature type="compositionally biased region" description="Basic and acidic residues" evidence="1">
    <location>
        <begin position="1"/>
        <end position="12"/>
    </location>
</feature>
<feature type="region of interest" description="Disordered" evidence="1">
    <location>
        <begin position="1"/>
        <end position="157"/>
    </location>
</feature>
<proteinExistence type="predicted"/>
<organism evidence="2 3">
    <name type="scientific">Mesocricetus auratus</name>
    <name type="common">Golden hamster</name>
    <dbReference type="NCBI Taxonomy" id="10036"/>
    <lineage>
        <taxon>Eukaryota</taxon>
        <taxon>Metazoa</taxon>
        <taxon>Chordata</taxon>
        <taxon>Craniata</taxon>
        <taxon>Vertebrata</taxon>
        <taxon>Euteleostomi</taxon>
        <taxon>Mammalia</taxon>
        <taxon>Eutheria</taxon>
        <taxon>Euarchontoglires</taxon>
        <taxon>Glires</taxon>
        <taxon>Rodentia</taxon>
        <taxon>Myomorpha</taxon>
        <taxon>Muroidea</taxon>
        <taxon>Cricetidae</taxon>
        <taxon>Cricetinae</taxon>
        <taxon>Mesocricetus</taxon>
    </lineage>
</organism>
<gene>
    <name evidence="3" type="primary">LOC121133127</name>
</gene>
<feature type="region of interest" description="Disordered" evidence="1">
    <location>
        <begin position="199"/>
        <end position="238"/>
    </location>
</feature>
<dbReference type="GeneID" id="121133127"/>
<dbReference type="RefSeq" id="XP_040584929.1">
    <property type="nucleotide sequence ID" value="XM_040728995.1"/>
</dbReference>
<evidence type="ECO:0000313" key="3">
    <source>
        <dbReference type="RefSeq" id="XP_040584929.1"/>
    </source>
</evidence>
<evidence type="ECO:0000256" key="1">
    <source>
        <dbReference type="SAM" id="MobiDB-lite"/>
    </source>
</evidence>
<sequence length="238" mass="24425">MGARGEGGRLDVDGGNQGHQMRRGRSTRGARGRRGEPGCPGFVWGRRPPGPSPAQAGGKLARLGGRPGEAGTAVTLGTRAGPCLPPAPALPGPLRDGDAASSVPTSELNSFPPPTENVPPRDLSTGAAQQPPPSRPRDHPPNRGCWSRLAEDGREPAHWGGGLAGPCVLIGSQSCQSRPPPPWAPLDWLASVPTRDSACSLEGGRRRSGLGLRGVAGTLCGPASASRGRTPTRCWPAP</sequence>
<accession>A0ABM2W2U7</accession>